<dbReference type="GO" id="GO:0009408">
    <property type="term" value="P:response to heat"/>
    <property type="evidence" value="ECO:0007669"/>
    <property type="project" value="InterPro"/>
</dbReference>
<evidence type="ECO:0000313" key="2">
    <source>
        <dbReference type="EMBL" id="KAK1273402.1"/>
    </source>
</evidence>
<feature type="region of interest" description="Disordered" evidence="1">
    <location>
        <begin position="1"/>
        <end position="20"/>
    </location>
</feature>
<feature type="compositionally biased region" description="Low complexity" evidence="1">
    <location>
        <begin position="105"/>
        <end position="114"/>
    </location>
</feature>
<dbReference type="GO" id="GO:0010115">
    <property type="term" value="P:regulation of abscisic acid biosynthetic process"/>
    <property type="evidence" value="ECO:0007669"/>
    <property type="project" value="InterPro"/>
</dbReference>
<evidence type="ECO:0000313" key="3">
    <source>
        <dbReference type="Proteomes" id="UP001179952"/>
    </source>
</evidence>
<protein>
    <recommendedName>
        <fullName evidence="4">Nodulin-related protein 1</fullName>
    </recommendedName>
</protein>
<accession>A0AAV9BAA6</accession>
<feature type="compositionally biased region" description="Gly residues" evidence="1">
    <location>
        <begin position="227"/>
        <end position="236"/>
    </location>
</feature>
<dbReference type="InterPro" id="IPR040294">
    <property type="entry name" value="Nodulin-rel_1/2"/>
</dbReference>
<sequence length="251" mass="25966">MSTPEDTKPTSNPQPTSTTDVLSSFKVLSGAATATFNNQSDKVDKAQVADAAADVLDSAEKYGNLDEKAGVGKYVNQAEDYLRKYEDSSKPAETKTDAPPPPEAPAAEAAAPAGEAEKSGSDAGIGGKPPPSQAELLSSAKLLAEAARATLAHESQKVDKARVAGATADLLDAASHYGKLEEKSFGKYVEKAETYLHQYHSSHSTHTTTTTTTTSGGGSHSSATHSSGGGTHSEGGYGDYLKLAEGLLKKH</sequence>
<gene>
    <name evidence="2" type="ORF">QJS04_geneDACA007942</name>
</gene>
<reference evidence="2" key="2">
    <citation type="submission" date="2023-06" db="EMBL/GenBank/DDBJ databases">
        <authorList>
            <person name="Ma L."/>
            <person name="Liu K.-W."/>
            <person name="Li Z."/>
            <person name="Hsiao Y.-Y."/>
            <person name="Qi Y."/>
            <person name="Fu T."/>
            <person name="Tang G."/>
            <person name="Zhang D."/>
            <person name="Sun W.-H."/>
            <person name="Liu D.-K."/>
            <person name="Li Y."/>
            <person name="Chen G.-Z."/>
            <person name="Liu X.-D."/>
            <person name="Liao X.-Y."/>
            <person name="Jiang Y.-T."/>
            <person name="Yu X."/>
            <person name="Hao Y."/>
            <person name="Huang J."/>
            <person name="Zhao X.-W."/>
            <person name="Ke S."/>
            <person name="Chen Y.-Y."/>
            <person name="Wu W.-L."/>
            <person name="Hsu J.-L."/>
            <person name="Lin Y.-F."/>
            <person name="Huang M.-D."/>
            <person name="Li C.-Y."/>
            <person name="Huang L."/>
            <person name="Wang Z.-W."/>
            <person name="Zhao X."/>
            <person name="Zhong W.-Y."/>
            <person name="Peng D.-H."/>
            <person name="Ahmad S."/>
            <person name="Lan S."/>
            <person name="Zhang J.-S."/>
            <person name="Tsai W.-C."/>
            <person name="Van De Peer Y."/>
            <person name="Liu Z.-J."/>
        </authorList>
    </citation>
    <scope>NUCLEOTIDE SEQUENCE</scope>
    <source>
        <strain evidence="2">SCP</strain>
        <tissue evidence="2">Leaves</tissue>
    </source>
</reference>
<dbReference type="EMBL" id="JAUJYN010000004">
    <property type="protein sequence ID" value="KAK1273402.1"/>
    <property type="molecule type" value="Genomic_DNA"/>
</dbReference>
<organism evidence="2 3">
    <name type="scientific">Acorus gramineus</name>
    <name type="common">Dwarf sweet flag</name>
    <dbReference type="NCBI Taxonomy" id="55184"/>
    <lineage>
        <taxon>Eukaryota</taxon>
        <taxon>Viridiplantae</taxon>
        <taxon>Streptophyta</taxon>
        <taxon>Embryophyta</taxon>
        <taxon>Tracheophyta</taxon>
        <taxon>Spermatophyta</taxon>
        <taxon>Magnoliopsida</taxon>
        <taxon>Liliopsida</taxon>
        <taxon>Acoraceae</taxon>
        <taxon>Acorus</taxon>
    </lineage>
</organism>
<proteinExistence type="predicted"/>
<evidence type="ECO:0008006" key="4">
    <source>
        <dbReference type="Google" id="ProtNLM"/>
    </source>
</evidence>
<evidence type="ECO:0000256" key="1">
    <source>
        <dbReference type="SAM" id="MobiDB-lite"/>
    </source>
</evidence>
<feature type="region of interest" description="Disordered" evidence="1">
    <location>
        <begin position="199"/>
        <end position="236"/>
    </location>
</feature>
<feature type="compositionally biased region" description="Polar residues" evidence="1">
    <location>
        <begin position="9"/>
        <end position="20"/>
    </location>
</feature>
<feature type="region of interest" description="Disordered" evidence="1">
    <location>
        <begin position="82"/>
        <end position="139"/>
    </location>
</feature>
<dbReference type="AlphaFoldDB" id="A0AAV9BAA6"/>
<dbReference type="PANTHER" id="PTHR35098:SF1">
    <property type="entry name" value="NODULIN-RELATED PROTEIN 2"/>
    <property type="match status" value="1"/>
</dbReference>
<feature type="compositionally biased region" description="Basic and acidic residues" evidence="1">
    <location>
        <begin position="82"/>
        <end position="96"/>
    </location>
</feature>
<feature type="compositionally biased region" description="Low complexity" evidence="1">
    <location>
        <begin position="201"/>
        <end position="226"/>
    </location>
</feature>
<dbReference type="PANTHER" id="PTHR35098">
    <property type="entry name" value="EXPRESSED PROTEIN"/>
    <property type="match status" value="1"/>
</dbReference>
<comment type="caution">
    <text evidence="2">The sequence shown here is derived from an EMBL/GenBank/DDBJ whole genome shotgun (WGS) entry which is preliminary data.</text>
</comment>
<dbReference type="Proteomes" id="UP001179952">
    <property type="component" value="Unassembled WGS sequence"/>
</dbReference>
<reference evidence="2" key="1">
    <citation type="journal article" date="2023" name="Nat. Commun.">
        <title>Diploid and tetraploid genomes of Acorus and the evolution of monocots.</title>
        <authorList>
            <person name="Ma L."/>
            <person name="Liu K.W."/>
            <person name="Li Z."/>
            <person name="Hsiao Y.Y."/>
            <person name="Qi Y."/>
            <person name="Fu T."/>
            <person name="Tang G.D."/>
            <person name="Zhang D."/>
            <person name="Sun W.H."/>
            <person name="Liu D.K."/>
            <person name="Li Y."/>
            <person name="Chen G.Z."/>
            <person name="Liu X.D."/>
            <person name="Liao X.Y."/>
            <person name="Jiang Y.T."/>
            <person name="Yu X."/>
            <person name="Hao Y."/>
            <person name="Huang J."/>
            <person name="Zhao X.W."/>
            <person name="Ke S."/>
            <person name="Chen Y.Y."/>
            <person name="Wu W.L."/>
            <person name="Hsu J.L."/>
            <person name="Lin Y.F."/>
            <person name="Huang M.D."/>
            <person name="Li C.Y."/>
            <person name="Huang L."/>
            <person name="Wang Z.W."/>
            <person name="Zhao X."/>
            <person name="Zhong W.Y."/>
            <person name="Peng D.H."/>
            <person name="Ahmad S."/>
            <person name="Lan S."/>
            <person name="Zhang J.S."/>
            <person name="Tsai W.C."/>
            <person name="Van de Peer Y."/>
            <person name="Liu Z.J."/>
        </authorList>
    </citation>
    <scope>NUCLEOTIDE SEQUENCE</scope>
    <source>
        <strain evidence="2">SCP</strain>
    </source>
</reference>
<keyword evidence="3" id="KW-1185">Reference proteome</keyword>
<name>A0AAV9BAA6_ACOGR</name>